<dbReference type="Pfam" id="PF01636">
    <property type="entry name" value="APH"/>
    <property type="match status" value="1"/>
</dbReference>
<dbReference type="PANTHER" id="PTHR21310">
    <property type="entry name" value="AMINOGLYCOSIDE PHOSPHOTRANSFERASE-RELATED-RELATED"/>
    <property type="match status" value="1"/>
</dbReference>
<dbReference type="AlphaFoldDB" id="A0A4U0SSH0"/>
<evidence type="ECO:0000313" key="3">
    <source>
        <dbReference type="Proteomes" id="UP000305778"/>
    </source>
</evidence>
<keyword evidence="2" id="KW-0808">Transferase</keyword>
<dbReference type="GO" id="GO:0016740">
    <property type="term" value="F:transferase activity"/>
    <property type="evidence" value="ECO:0007669"/>
    <property type="project" value="UniProtKB-KW"/>
</dbReference>
<comment type="caution">
    <text evidence="2">The sequence shown here is derived from an EMBL/GenBank/DDBJ whole genome shotgun (WGS) entry which is preliminary data.</text>
</comment>
<dbReference type="SUPFAM" id="SSF56112">
    <property type="entry name" value="Protein kinase-like (PK-like)"/>
    <property type="match status" value="1"/>
</dbReference>
<dbReference type="OrthoDB" id="2570531at2"/>
<dbReference type="Gene3D" id="3.90.1200.10">
    <property type="match status" value="1"/>
</dbReference>
<feature type="domain" description="Aminoglycoside phosphotransferase" evidence="1">
    <location>
        <begin position="53"/>
        <end position="253"/>
    </location>
</feature>
<evidence type="ECO:0000259" key="1">
    <source>
        <dbReference type="Pfam" id="PF01636"/>
    </source>
</evidence>
<dbReference type="EMBL" id="SUMC01000004">
    <property type="protein sequence ID" value="TKA12378.1"/>
    <property type="molecule type" value="Genomic_DNA"/>
</dbReference>
<dbReference type="Gene3D" id="3.30.200.20">
    <property type="entry name" value="Phosphorylase Kinase, domain 1"/>
    <property type="match status" value="1"/>
</dbReference>
<keyword evidence="3" id="KW-1185">Reference proteome</keyword>
<protein>
    <submittedName>
        <fullName evidence="2">Aminoglycoside phosphotransferase family protein</fullName>
    </submittedName>
</protein>
<dbReference type="InterPro" id="IPR002575">
    <property type="entry name" value="Aminoglycoside_PTrfase"/>
</dbReference>
<organism evidence="2 3">
    <name type="scientific">Actinacidiphila oryziradicis</name>
    <dbReference type="NCBI Taxonomy" id="2571141"/>
    <lineage>
        <taxon>Bacteria</taxon>
        <taxon>Bacillati</taxon>
        <taxon>Actinomycetota</taxon>
        <taxon>Actinomycetes</taxon>
        <taxon>Kitasatosporales</taxon>
        <taxon>Streptomycetaceae</taxon>
        <taxon>Actinacidiphila</taxon>
    </lineage>
</organism>
<accession>A0A4U0SSH0</accession>
<sequence length="319" mass="33947">MSGTPAAGVRMLWAAVPADVRAKAEARLGAPVVEAANQSGGFSPGVAARLRLADGRRAFVKAVSPAQNPESPGIYRDEVWISSALPPTAPAPRLLASFDEDGWVVLLFEDVEGRMPQEPWVPAELDRVLHALAELAESLTPTPVAAPPVAARLKESFRGWRRLVAARNGGADDLTGLDPWAVLRLDRLADLESGWPEALAGTTLAHCDLRADNLLLTPDGRVVVVDWPWACVAAPWFDLLGMLPSVAMRGGPDPEEVFTAHPVSKGADPAHVTCALAALTGMFLDGARQPPPPGLPTLRAFQQAQGDAALAWLEHRLRP</sequence>
<name>A0A4U0SSH0_9ACTN</name>
<dbReference type="RefSeq" id="WP_136722412.1">
    <property type="nucleotide sequence ID" value="NZ_SUMC01000004.1"/>
</dbReference>
<dbReference type="Proteomes" id="UP000305778">
    <property type="component" value="Unassembled WGS sequence"/>
</dbReference>
<dbReference type="InterPro" id="IPR011009">
    <property type="entry name" value="Kinase-like_dom_sf"/>
</dbReference>
<reference evidence="2 3" key="1">
    <citation type="submission" date="2019-04" db="EMBL/GenBank/DDBJ databases">
        <title>Streptomyces oryziradicis sp. nov., a novel actinomycete isolated from rhizosphere soil of rice (Oryza sativa L.).</title>
        <authorList>
            <person name="Li C."/>
        </authorList>
    </citation>
    <scope>NUCLEOTIDE SEQUENCE [LARGE SCALE GENOMIC DNA]</scope>
    <source>
        <strain evidence="2 3">NEAU-C40</strain>
    </source>
</reference>
<gene>
    <name evidence="2" type="ORF">FCI23_06100</name>
</gene>
<dbReference type="InterPro" id="IPR051678">
    <property type="entry name" value="AGP_Transferase"/>
</dbReference>
<proteinExistence type="predicted"/>
<evidence type="ECO:0000313" key="2">
    <source>
        <dbReference type="EMBL" id="TKA12378.1"/>
    </source>
</evidence>